<protein>
    <submittedName>
        <fullName evidence="1">Uncharacterized protein</fullName>
    </submittedName>
</protein>
<reference evidence="1" key="2">
    <citation type="journal article" date="2015" name="Data Brief">
        <title>Shoot transcriptome of the giant reed, Arundo donax.</title>
        <authorList>
            <person name="Barrero R.A."/>
            <person name="Guerrero F.D."/>
            <person name="Moolhuijzen P."/>
            <person name="Goolsby J.A."/>
            <person name="Tidwell J."/>
            <person name="Bellgard S.E."/>
            <person name="Bellgard M.I."/>
        </authorList>
    </citation>
    <scope>NUCLEOTIDE SEQUENCE</scope>
    <source>
        <tissue evidence="1">Shoot tissue taken approximately 20 cm above the soil surface</tissue>
    </source>
</reference>
<reference evidence="1" key="1">
    <citation type="submission" date="2014-09" db="EMBL/GenBank/DDBJ databases">
        <authorList>
            <person name="Magalhaes I.L.F."/>
            <person name="Oliveira U."/>
            <person name="Santos F.R."/>
            <person name="Vidigal T.H.D.A."/>
            <person name="Brescovit A.D."/>
            <person name="Santos A.J."/>
        </authorList>
    </citation>
    <scope>NUCLEOTIDE SEQUENCE</scope>
    <source>
        <tissue evidence="1">Shoot tissue taken approximately 20 cm above the soil surface</tissue>
    </source>
</reference>
<proteinExistence type="predicted"/>
<evidence type="ECO:0000313" key="1">
    <source>
        <dbReference type="EMBL" id="JAD51609.1"/>
    </source>
</evidence>
<sequence length="43" mass="4772">MMVPSKSSHGGVGRPCKVLRNSCDAHCSLLRNFIVHLIFFGQK</sequence>
<accession>A0A0A9AIX8</accession>
<dbReference type="EMBL" id="GBRH01246286">
    <property type="protein sequence ID" value="JAD51609.1"/>
    <property type="molecule type" value="Transcribed_RNA"/>
</dbReference>
<dbReference type="AlphaFoldDB" id="A0A0A9AIX8"/>
<name>A0A0A9AIX8_ARUDO</name>
<organism evidence="1">
    <name type="scientific">Arundo donax</name>
    <name type="common">Giant reed</name>
    <name type="synonym">Donax arundinaceus</name>
    <dbReference type="NCBI Taxonomy" id="35708"/>
    <lineage>
        <taxon>Eukaryota</taxon>
        <taxon>Viridiplantae</taxon>
        <taxon>Streptophyta</taxon>
        <taxon>Embryophyta</taxon>
        <taxon>Tracheophyta</taxon>
        <taxon>Spermatophyta</taxon>
        <taxon>Magnoliopsida</taxon>
        <taxon>Liliopsida</taxon>
        <taxon>Poales</taxon>
        <taxon>Poaceae</taxon>
        <taxon>PACMAD clade</taxon>
        <taxon>Arundinoideae</taxon>
        <taxon>Arundineae</taxon>
        <taxon>Arundo</taxon>
    </lineage>
</organism>